<dbReference type="EMBL" id="VUNQ01000029">
    <property type="protein sequence ID" value="MSU02309.1"/>
    <property type="molecule type" value="Genomic_DNA"/>
</dbReference>
<comment type="similarity">
    <text evidence="1">Belongs to the RecJ family.</text>
</comment>
<evidence type="ECO:0000259" key="7">
    <source>
        <dbReference type="Pfam" id="PF02272"/>
    </source>
</evidence>
<feature type="domain" description="DHHA1" evidence="7">
    <location>
        <begin position="355"/>
        <end position="449"/>
    </location>
</feature>
<keyword evidence="10" id="KW-1185">Reference proteome</keyword>
<dbReference type="GO" id="GO:0006310">
    <property type="term" value="P:DNA recombination"/>
    <property type="evidence" value="ECO:0007669"/>
    <property type="project" value="InterPro"/>
</dbReference>
<dbReference type="InterPro" id="IPR038763">
    <property type="entry name" value="DHH_sf"/>
</dbReference>
<evidence type="ECO:0000256" key="3">
    <source>
        <dbReference type="ARBA" id="ARBA00022722"/>
    </source>
</evidence>
<dbReference type="InterPro" id="IPR041122">
    <property type="entry name" value="RecJ_OB"/>
</dbReference>
<feature type="domain" description="DDH" evidence="6">
    <location>
        <begin position="78"/>
        <end position="236"/>
    </location>
</feature>
<dbReference type="Gene3D" id="3.10.310.30">
    <property type="match status" value="1"/>
</dbReference>
<evidence type="ECO:0000256" key="4">
    <source>
        <dbReference type="ARBA" id="ARBA00022801"/>
    </source>
</evidence>
<organism evidence="9 10">
    <name type="scientific">Tissierella pigra</name>
    <dbReference type="NCBI Taxonomy" id="2607614"/>
    <lineage>
        <taxon>Bacteria</taxon>
        <taxon>Bacillati</taxon>
        <taxon>Bacillota</taxon>
        <taxon>Tissierellia</taxon>
        <taxon>Tissierellales</taxon>
        <taxon>Tissierellaceae</taxon>
        <taxon>Tissierella</taxon>
    </lineage>
</organism>
<dbReference type="PANTHER" id="PTHR30255">
    <property type="entry name" value="SINGLE-STRANDED-DNA-SPECIFIC EXONUCLEASE RECJ"/>
    <property type="match status" value="1"/>
</dbReference>
<evidence type="ECO:0000259" key="6">
    <source>
        <dbReference type="Pfam" id="PF01368"/>
    </source>
</evidence>
<dbReference type="GO" id="GO:0003676">
    <property type="term" value="F:nucleic acid binding"/>
    <property type="evidence" value="ECO:0007669"/>
    <property type="project" value="InterPro"/>
</dbReference>
<proteinExistence type="inferred from homology"/>
<evidence type="ECO:0000256" key="1">
    <source>
        <dbReference type="ARBA" id="ARBA00005915"/>
    </source>
</evidence>
<dbReference type="InterPro" id="IPR051673">
    <property type="entry name" value="SSDNA_exonuclease_RecJ"/>
</dbReference>
<gene>
    <name evidence="9" type="primary">recJ</name>
    <name evidence="9" type="ORF">FYJ83_12580</name>
</gene>
<dbReference type="Pfam" id="PF17768">
    <property type="entry name" value="RecJ_OB"/>
    <property type="match status" value="1"/>
</dbReference>
<dbReference type="InterPro" id="IPR004610">
    <property type="entry name" value="RecJ"/>
</dbReference>
<dbReference type="PANTHER" id="PTHR30255:SF2">
    <property type="entry name" value="SINGLE-STRANDED-DNA-SPECIFIC EXONUCLEASE RECJ"/>
    <property type="match status" value="1"/>
</dbReference>
<dbReference type="AlphaFoldDB" id="A0A6N7XJR7"/>
<evidence type="ECO:0000313" key="9">
    <source>
        <dbReference type="EMBL" id="MSU02309.1"/>
    </source>
</evidence>
<dbReference type="InterPro" id="IPR003156">
    <property type="entry name" value="DHHA1_dom"/>
</dbReference>
<comment type="caution">
    <text evidence="9">The sequence shown here is derived from an EMBL/GenBank/DDBJ whole genome shotgun (WGS) entry which is preliminary data.</text>
</comment>
<keyword evidence="5 9" id="KW-0269">Exonuclease</keyword>
<evidence type="ECO:0000256" key="5">
    <source>
        <dbReference type="ARBA" id="ARBA00022839"/>
    </source>
</evidence>
<dbReference type="InterPro" id="IPR001667">
    <property type="entry name" value="DDH_dom"/>
</dbReference>
<reference evidence="9 10" key="1">
    <citation type="submission" date="2019-09" db="EMBL/GenBank/DDBJ databases">
        <title>In-depth cultivation of the pig gut microbiome towards novel bacterial diversity and tailored functional studies.</title>
        <authorList>
            <person name="Wylensek D."/>
            <person name="Hitch T.C.A."/>
            <person name="Clavel T."/>
        </authorList>
    </citation>
    <scope>NUCLEOTIDE SEQUENCE [LARGE SCALE GENOMIC DNA]</scope>
    <source>
        <strain evidence="9 10">WCA3-693-APC-4?</strain>
    </source>
</reference>
<accession>A0A6N7XJR7</accession>
<feature type="domain" description="RecJ OB" evidence="8">
    <location>
        <begin position="461"/>
        <end position="584"/>
    </location>
</feature>
<dbReference type="GO" id="GO:0008409">
    <property type="term" value="F:5'-3' exonuclease activity"/>
    <property type="evidence" value="ECO:0007669"/>
    <property type="project" value="InterPro"/>
</dbReference>
<name>A0A6N7XJR7_9FIRM</name>
<evidence type="ECO:0000256" key="2">
    <source>
        <dbReference type="ARBA" id="ARBA00019841"/>
    </source>
</evidence>
<evidence type="ECO:0000313" key="10">
    <source>
        <dbReference type="Proteomes" id="UP000469523"/>
    </source>
</evidence>
<dbReference type="GO" id="GO:0006281">
    <property type="term" value="P:DNA repair"/>
    <property type="evidence" value="ECO:0007669"/>
    <property type="project" value="InterPro"/>
</dbReference>
<dbReference type="RefSeq" id="WP_154441046.1">
    <property type="nucleotide sequence ID" value="NZ_JAHLPJ010000001.1"/>
</dbReference>
<dbReference type="Pfam" id="PF01368">
    <property type="entry name" value="DHH"/>
    <property type="match status" value="1"/>
</dbReference>
<dbReference type="Proteomes" id="UP000469523">
    <property type="component" value="Unassembled WGS sequence"/>
</dbReference>
<protein>
    <recommendedName>
        <fullName evidence="2">Single-stranded-DNA-specific exonuclease RecJ</fullName>
    </recommendedName>
</protein>
<sequence length="589" mass="66911">MEKWFIRNKSADYKKIAAHFKISEFLAKLLINRDVNDHRLIDSFIYSNLDKLHNPKTMKDLSKGANIIKEKIINKDAIRIVGDYDVDGVISIYLLYTVIKQFGGNVDYVIPNRIDDGYGINNEIVREAKKQGIDTIITCDNGIAAIEQIKLAKELSLTVIVTDHHDLPFIIDESGEKVYLTLEADAVINPKQPDCDYAFEKLCGAAVVLKLIQELYLLFNIPLESTYDLLEYTAIATVCDVVDLVDENRIIAKKGLELINETKNIGLKALIKESGIENKEIGIYHIGFIIGPSINASGRLDSALKSLELLLCEEEELAHTLAKELREINEERKQMTIEGVERIVNTIEYSNLKDNKVLVIYEPKVHESIAGIIAGRIKDRYNRPTIVLTNGKEGVKGSGRSIEGYNMFEELSECKELLSRFGGHPMAAGLSLEYENIHILREKLNHNIKLTEEDLIPKVYIDMHLPLEYINFALINELKLLEPFGKGNNKPIFGEKDLKINRGFRLGVNKNVLKLILENKNKSVVEAIYFGDIDDFEDLIVTRYGRTQLENIYKGIDNNINIDILYYPSINEYNGKTNIQITIQSYRIS</sequence>
<dbReference type="Gene3D" id="3.90.1640.30">
    <property type="match status" value="1"/>
</dbReference>
<dbReference type="Pfam" id="PF02272">
    <property type="entry name" value="DHHA1"/>
    <property type="match status" value="1"/>
</dbReference>
<keyword evidence="4" id="KW-0378">Hydrolase</keyword>
<dbReference type="NCBIfam" id="TIGR00644">
    <property type="entry name" value="recJ"/>
    <property type="match status" value="1"/>
</dbReference>
<dbReference type="SUPFAM" id="SSF64182">
    <property type="entry name" value="DHH phosphoesterases"/>
    <property type="match status" value="1"/>
</dbReference>
<evidence type="ECO:0000259" key="8">
    <source>
        <dbReference type="Pfam" id="PF17768"/>
    </source>
</evidence>
<keyword evidence="3" id="KW-0540">Nuclease</keyword>